<gene>
    <name evidence="1" type="ORF">PSH92_14295</name>
</gene>
<protein>
    <submittedName>
        <fullName evidence="1">Uncharacterized protein</fullName>
    </submittedName>
</protein>
<dbReference type="EMBL" id="CP117451">
    <property type="protein sequence ID" value="WLG98560.1"/>
    <property type="molecule type" value="Genomic_DNA"/>
</dbReference>
<organism evidence="1 2">
    <name type="scientific">Pseudomonas beijingensis</name>
    <dbReference type="NCBI Taxonomy" id="2954101"/>
    <lineage>
        <taxon>Bacteria</taxon>
        <taxon>Pseudomonadati</taxon>
        <taxon>Pseudomonadota</taxon>
        <taxon>Gammaproteobacteria</taxon>
        <taxon>Pseudomonadales</taxon>
        <taxon>Pseudomonadaceae</taxon>
        <taxon>Pseudomonas</taxon>
    </lineage>
</organism>
<accession>A0ABY9F4J8</accession>
<proteinExistence type="predicted"/>
<reference evidence="1 2" key="1">
    <citation type="submission" date="2023-02" db="EMBL/GenBank/DDBJ databases">
        <title>Evolution of Hrp T3SS in non-pathogenic Pseudomonas fluorescens.</title>
        <authorList>
            <person name="Liao K."/>
            <person name="Wei H."/>
            <person name="Gu Y."/>
        </authorList>
    </citation>
    <scope>NUCLEOTIDE SEQUENCE [LARGE SCALE GENOMIC DNA]</scope>
    <source>
        <strain evidence="1 2">FP2034</strain>
    </source>
</reference>
<keyword evidence="2" id="KW-1185">Reference proteome</keyword>
<evidence type="ECO:0000313" key="2">
    <source>
        <dbReference type="Proteomes" id="UP001224838"/>
    </source>
</evidence>
<dbReference type="RefSeq" id="WP_305467039.1">
    <property type="nucleotide sequence ID" value="NZ_CP117451.1"/>
</dbReference>
<dbReference type="SUPFAM" id="SSF50998">
    <property type="entry name" value="Quinoprotein alcohol dehydrogenase-like"/>
    <property type="match status" value="1"/>
</dbReference>
<dbReference type="InterPro" id="IPR011047">
    <property type="entry name" value="Quinoprotein_ADH-like_sf"/>
</dbReference>
<sequence length="305" mass="32820">MKMNGISDAEFIEGAFIQEGVSPVAGIIIAACTIGDDYDNPKNRIGVRKQDVWLEFGLSAEAILSVDAATDGSAYVLGENGSVVRFDWKSPTTREALKASRKPFANAAVGNIGPLRRIRILGDDVICAGSVGQVYRLLGDRFETLPKLSVGNQDVTIEDIAGSSRSDMVAVTSDGYAAHFDGTSWAVLDLPSNASLTSICRLDNGHYAIAGKNGTVLIGVADQWSIVQPIDTKRSYWGVAAYNDQIYAAHLAGVDKVAGQTLIALDIEEADLQFTVLRSSTEGVWSFAERTIGLIRDDQWQTIMK</sequence>
<evidence type="ECO:0000313" key="1">
    <source>
        <dbReference type="EMBL" id="WLG98560.1"/>
    </source>
</evidence>
<dbReference type="Proteomes" id="UP001224838">
    <property type="component" value="Chromosome"/>
</dbReference>
<name>A0ABY9F4J8_9PSED</name>
<dbReference type="PROSITE" id="PS51257">
    <property type="entry name" value="PROKAR_LIPOPROTEIN"/>
    <property type="match status" value="1"/>
</dbReference>